<proteinExistence type="predicted"/>
<dbReference type="AlphaFoldDB" id="A0A8X7CLA5"/>
<protein>
    <submittedName>
        <fullName evidence="1">Uncharacterized protein</fullName>
    </submittedName>
</protein>
<accession>A0A8X7CLA5</accession>
<comment type="caution">
    <text evidence="1">The sequence shown here is derived from an EMBL/GenBank/DDBJ whole genome shotgun (WGS) entry which is preliminary data.</text>
</comment>
<sequence length="93" mass="11039">MDRQRIIRWRPHHVERTIPWSWTELAVVASQLRSTCQIPGAINGFIRKDGKTRHHRRVSTPHCDDWLIQFFSHNGMWVFIGTVHRVVSVDVDR</sequence>
<evidence type="ECO:0000313" key="1">
    <source>
        <dbReference type="EMBL" id="GFY69845.1"/>
    </source>
</evidence>
<dbReference type="EMBL" id="BMAV01017836">
    <property type="protein sequence ID" value="GFY69845.1"/>
    <property type="molecule type" value="Genomic_DNA"/>
</dbReference>
<name>A0A8X7CLA5_9ARAC</name>
<dbReference type="Proteomes" id="UP000886998">
    <property type="component" value="Unassembled WGS sequence"/>
</dbReference>
<gene>
    <name evidence="1" type="ORF">TNIN_484381</name>
</gene>
<organism evidence="1 2">
    <name type="scientific">Trichonephila inaurata madagascariensis</name>
    <dbReference type="NCBI Taxonomy" id="2747483"/>
    <lineage>
        <taxon>Eukaryota</taxon>
        <taxon>Metazoa</taxon>
        <taxon>Ecdysozoa</taxon>
        <taxon>Arthropoda</taxon>
        <taxon>Chelicerata</taxon>
        <taxon>Arachnida</taxon>
        <taxon>Araneae</taxon>
        <taxon>Araneomorphae</taxon>
        <taxon>Entelegynae</taxon>
        <taxon>Araneoidea</taxon>
        <taxon>Nephilidae</taxon>
        <taxon>Trichonephila</taxon>
        <taxon>Trichonephila inaurata</taxon>
    </lineage>
</organism>
<keyword evidence="2" id="KW-1185">Reference proteome</keyword>
<reference evidence="1" key="1">
    <citation type="submission" date="2020-08" db="EMBL/GenBank/DDBJ databases">
        <title>Multicomponent nature underlies the extraordinary mechanical properties of spider dragline silk.</title>
        <authorList>
            <person name="Kono N."/>
            <person name="Nakamura H."/>
            <person name="Mori M."/>
            <person name="Yoshida Y."/>
            <person name="Ohtoshi R."/>
            <person name="Malay A.D."/>
            <person name="Moran D.A.P."/>
            <person name="Tomita M."/>
            <person name="Numata K."/>
            <person name="Arakawa K."/>
        </authorList>
    </citation>
    <scope>NUCLEOTIDE SEQUENCE</scope>
</reference>
<evidence type="ECO:0000313" key="2">
    <source>
        <dbReference type="Proteomes" id="UP000886998"/>
    </source>
</evidence>